<dbReference type="InterPro" id="IPR014001">
    <property type="entry name" value="Helicase_ATP-bd"/>
</dbReference>
<keyword evidence="3" id="KW-0413">Isomerase</keyword>
<dbReference type="Gene3D" id="3.40.50.300">
    <property type="entry name" value="P-loop containing nucleotide triphosphate hydrolases"/>
    <property type="match status" value="1"/>
</dbReference>
<evidence type="ECO:0000256" key="3">
    <source>
        <dbReference type="ARBA" id="ARBA00023235"/>
    </source>
</evidence>
<comment type="catalytic activity">
    <reaction evidence="4">
        <text>Couples ATP hydrolysis with the unwinding of duplex DNA by translocating in the 3'-5' direction.</text>
        <dbReference type="EC" id="5.6.2.4"/>
    </reaction>
</comment>
<dbReference type="AlphaFoldDB" id="A0A139HVE4"/>
<proteinExistence type="inferred from homology"/>
<keyword evidence="8" id="KW-1185">Reference proteome</keyword>
<evidence type="ECO:0000313" key="7">
    <source>
        <dbReference type="EMBL" id="KXT06379.1"/>
    </source>
</evidence>
<dbReference type="InterPro" id="IPR011545">
    <property type="entry name" value="DEAD/DEAH_box_helicase_dom"/>
</dbReference>
<sequence>MVVLALIFGQQDVVIIARTSAGNFQAFTLLTGVMTLQIVPLTRITEEQGADREQAIRQLRPADTLKKDPDMLKDIKNGKYNHIICSPEQAVTPAFQDVVRAIKQMLGLWVWDEAHLHLKWNDFRNSYGTIHLLRQLMSINTVLLACSATVSDETEK</sequence>
<accession>A0A139HVE4</accession>
<protein>
    <recommendedName>
        <fullName evidence="5">DNA 3'-5' helicase</fullName>
        <ecNumber evidence="5">5.6.2.4</ecNumber>
    </recommendedName>
</protein>
<dbReference type="GO" id="GO:0009378">
    <property type="term" value="F:four-way junction helicase activity"/>
    <property type="evidence" value="ECO:0007669"/>
    <property type="project" value="TreeGrafter"/>
</dbReference>
<dbReference type="GO" id="GO:0003677">
    <property type="term" value="F:DNA binding"/>
    <property type="evidence" value="ECO:0007669"/>
    <property type="project" value="UniProtKB-KW"/>
</dbReference>
<dbReference type="GO" id="GO:0000724">
    <property type="term" value="P:double-strand break repair via homologous recombination"/>
    <property type="evidence" value="ECO:0007669"/>
    <property type="project" value="TreeGrafter"/>
</dbReference>
<organism evidence="7 8">
    <name type="scientific">Pseudocercospora musae</name>
    <dbReference type="NCBI Taxonomy" id="113226"/>
    <lineage>
        <taxon>Eukaryota</taxon>
        <taxon>Fungi</taxon>
        <taxon>Dikarya</taxon>
        <taxon>Ascomycota</taxon>
        <taxon>Pezizomycotina</taxon>
        <taxon>Dothideomycetes</taxon>
        <taxon>Dothideomycetidae</taxon>
        <taxon>Mycosphaerellales</taxon>
        <taxon>Mycosphaerellaceae</taxon>
        <taxon>Pseudocercospora</taxon>
    </lineage>
</organism>
<dbReference type="EC" id="5.6.2.4" evidence="5"/>
<evidence type="ECO:0000256" key="2">
    <source>
        <dbReference type="ARBA" id="ARBA00023125"/>
    </source>
</evidence>
<evidence type="ECO:0000259" key="6">
    <source>
        <dbReference type="PROSITE" id="PS51192"/>
    </source>
</evidence>
<dbReference type="Pfam" id="PF00270">
    <property type="entry name" value="DEAD"/>
    <property type="match status" value="1"/>
</dbReference>
<dbReference type="SUPFAM" id="SSF52540">
    <property type="entry name" value="P-loop containing nucleoside triphosphate hydrolases"/>
    <property type="match status" value="1"/>
</dbReference>
<dbReference type="PANTHER" id="PTHR13710">
    <property type="entry name" value="DNA HELICASE RECQ FAMILY MEMBER"/>
    <property type="match status" value="1"/>
</dbReference>
<gene>
    <name evidence="7" type="ORF">AC579_3452</name>
</gene>
<feature type="domain" description="Helicase ATP-binding" evidence="6">
    <location>
        <begin position="4"/>
        <end position="156"/>
    </location>
</feature>
<comment type="similarity">
    <text evidence="1">Belongs to the helicase family. RecQ subfamily.</text>
</comment>
<evidence type="ECO:0000256" key="4">
    <source>
        <dbReference type="ARBA" id="ARBA00034617"/>
    </source>
</evidence>
<evidence type="ECO:0000313" key="8">
    <source>
        <dbReference type="Proteomes" id="UP000073492"/>
    </source>
</evidence>
<evidence type="ECO:0000256" key="5">
    <source>
        <dbReference type="ARBA" id="ARBA00034808"/>
    </source>
</evidence>
<keyword evidence="2" id="KW-0238">DNA-binding</keyword>
<evidence type="ECO:0000256" key="1">
    <source>
        <dbReference type="ARBA" id="ARBA00005446"/>
    </source>
</evidence>
<dbReference type="InterPro" id="IPR027417">
    <property type="entry name" value="P-loop_NTPase"/>
</dbReference>
<dbReference type="GO" id="GO:0005737">
    <property type="term" value="C:cytoplasm"/>
    <property type="evidence" value="ECO:0007669"/>
    <property type="project" value="TreeGrafter"/>
</dbReference>
<dbReference type="GO" id="GO:0005694">
    <property type="term" value="C:chromosome"/>
    <property type="evidence" value="ECO:0007669"/>
    <property type="project" value="TreeGrafter"/>
</dbReference>
<dbReference type="GO" id="GO:0005524">
    <property type="term" value="F:ATP binding"/>
    <property type="evidence" value="ECO:0007669"/>
    <property type="project" value="InterPro"/>
</dbReference>
<comment type="caution">
    <text evidence="7">The sequence shown here is derived from an EMBL/GenBank/DDBJ whole genome shotgun (WGS) entry which is preliminary data.</text>
</comment>
<dbReference type="PROSITE" id="PS51192">
    <property type="entry name" value="HELICASE_ATP_BIND_1"/>
    <property type="match status" value="1"/>
</dbReference>
<dbReference type="EMBL" id="LFZO01000554">
    <property type="protein sequence ID" value="KXT06379.1"/>
    <property type="molecule type" value="Genomic_DNA"/>
</dbReference>
<dbReference type="OrthoDB" id="5413666at2759"/>
<name>A0A139HVE4_9PEZI</name>
<dbReference type="PANTHER" id="PTHR13710:SF105">
    <property type="entry name" value="ATP-DEPENDENT DNA HELICASE Q1"/>
    <property type="match status" value="1"/>
</dbReference>
<dbReference type="GO" id="GO:0043138">
    <property type="term" value="F:3'-5' DNA helicase activity"/>
    <property type="evidence" value="ECO:0007669"/>
    <property type="project" value="UniProtKB-EC"/>
</dbReference>
<reference evidence="7 8" key="1">
    <citation type="submission" date="2015-07" db="EMBL/GenBank/DDBJ databases">
        <title>Comparative genomics of the Sigatoka disease complex on banana suggests a link between parallel evolutionary changes in Pseudocercospora fijiensis and Pseudocercospora eumusae and increased virulence on the banana host.</title>
        <authorList>
            <person name="Chang T.-C."/>
            <person name="Salvucci A."/>
            <person name="Crous P.W."/>
            <person name="Stergiopoulos I."/>
        </authorList>
    </citation>
    <scope>NUCLEOTIDE SEQUENCE [LARGE SCALE GENOMIC DNA]</scope>
    <source>
        <strain evidence="7 8">CBS 116634</strain>
    </source>
</reference>
<dbReference type="Proteomes" id="UP000073492">
    <property type="component" value="Unassembled WGS sequence"/>
</dbReference>